<dbReference type="Gene3D" id="1.10.510.10">
    <property type="entry name" value="Transferase(Phosphotransferase) domain 1"/>
    <property type="match status" value="1"/>
</dbReference>
<gene>
    <name evidence="3" type="ORF">BLNAU_9073</name>
</gene>
<evidence type="ECO:0000313" key="4">
    <source>
        <dbReference type="Proteomes" id="UP001281761"/>
    </source>
</evidence>
<keyword evidence="4" id="KW-1185">Reference proteome</keyword>
<feature type="domain" description="Protein kinase" evidence="2">
    <location>
        <begin position="1689"/>
        <end position="2034"/>
    </location>
</feature>
<dbReference type="InterPro" id="IPR001245">
    <property type="entry name" value="Ser-Thr/Tyr_kinase_cat_dom"/>
</dbReference>
<feature type="transmembrane region" description="Helical" evidence="1">
    <location>
        <begin position="1722"/>
        <end position="1744"/>
    </location>
</feature>
<protein>
    <recommendedName>
        <fullName evidence="2">Protein kinase domain-containing protein</fullName>
    </recommendedName>
</protein>
<sequence>MDVEIVGNGTESVHVKLDESPRPHTTQLTAELEVDTAANLTLLSMTLIPYSPSSPLVTLNKEGLLSVKNVVVCDSLGRTKELFSVSGGTTHLSHSRFSSIVGSTALIVVSGNGSMSLSDTLFLTISRTQSVNGSVQSGSCVEGRTSGLISITFCKFGGCSSNGRAGAIDIVSNGPTSRLEMDGCQFDENSAGSERNKNEKGDDVVLKGFSDEQLTLNFTTIESFSTLPFLINDSHPHVPAPHTLLCSQKGFDMPLAWSSPNMLSEARLSELTLQSLLGSRLHNNFHTAIITDYTYNETMQPFSLINASVNITLPTQSRLTVTQPNGEIFGRLLAASLSLTILNLSFLELNNTAFSVDQDSSISLRSVRITFSNRTLSHPFIDSTGRSTLISTVTIDAGLTLDSVSFVRHVRSTNDGTFAWESTSVTSVSLTTQPFLHLEGMSTLRIAPGSGRPMKNINSLWDGSFLFAKNSNITLSTLTASSCSALRGGFAFCLSCNVTLRQCEFSSCSAQHGGVLFVELDNANQLSSDHEYWDRTIFNNSEATATDEKGVPIGRGGAICVKGATTSEAPLNLTGCMFEMNTAAFGNDVFVNESVLGNEGPDHLKGCGGESWSDWPHLEIEGITKQENEDDWTRIATFIDYPQISVRYSGTDDDSCRFSVSVCRTLPFAFQYLKTFYPNETAYPHSAFLEGNFTFEPMLLEDTNMKLEGRPNVELNSTLPAGSSMFTVGKGSRLTLRYFNFHHKASHTLVSITSSESWLELYGCEVILQSGTYSRSLISSVGCGCSLESFRVNAGYISPQVTFSVPLISFRPTPSHEGGLGSAPFKITRSTFNNLTLSNSSIIVVETSGNITFESTNFTNVYSALDEGIFLSLKGYNFKQQIDPEKWTKSYSKDDLTALCGEDTSLAENHEWRRGSLLYWLFSPLEEIVVGAAESASTNHPNCGSSEFKCSTLDSALESASLNSLEVITLSSGSSLERTMTVAETRTVRSSDTTQREVYVALDSSVAVDGGVLSFIAIRFTSAGSSAFSNVENTRTVSLFVIDSGSLSLDSSSLSSFTIVSCPLISHLSGSLSLISCELRSIDRLSGKGSILSTEMKSGMELTMDSVNFSSMPCSSESPAVLLNFSSIISSSPFPSFSLTNLRFKGTDDKLATARFVEIVSRNIPSFICGDDERFEGSYSKDSNLNHLWSMDERTYFSASLLFYLLRQDGPVRVERGGYDMDRCGYCGVWCSSVERAISRTTDRPLSEIMILGDSDLSLTVTLTTSVSMTKGEEGAILHVSSAGSLTTAPHHSLLIEALTVLLPPFHTSEAVVVVPPSGSAKLNRIVVISPGGSDAKLVRVTGGMTEMTDCVIKSEMKENTNLVEIVGGKVSVDTLRVESGIGLNSSIVWMSMGSVNVSGLSIVGVSSISGHLVVASGTSARLKDITLSHISFSSTPFLFSSLDSCSLITVSTADFSSGVLIEGTDVKSFQLNLCQFSGSTKSTSEQNEKVSDICSWMDSSITLTNCSSAFHSVEMKHIPQGAVSMVGGELTLTSCTFIDNSPSIADFPSLRRNVLCSDGKVSIEAVGGGDGHSSPHHWISTHNCSVKKEDKVLSTPFFIPTLSSTESTSSFNKNSEMYEIVLKGETFIPCGLSLEVFERIALSKTEFSEGEHILMELDPSEVTSWKEDTIELSLHQSSLALLNKKHDLHCRVRFGESGKTDSFSLTGLKGNMSQAGRVVSVVVPIVCSVVLLLFILIVVLVLVCHRRQKKKKEEKPNAMSELDECQTEMKDEELDHNSTLKPILDTSNMTLLPNSFNTVSNGVDQDQPPLSSFGQPSVEHVEVLKCEGEPAVVRVPANRTLYSALHVEKRSDLPKMEIRRQLVAGLNRLVQHNPFSDVLTQLSSHWILIDFSGSVCLKLDQNLNETDLTEHQIANRKKMREEDRRWSAPEQIDDEDRDINKVEKEPQAVHFDPLKASIFRLGLVLWELETGLVPFGELDAVNASRQVKGGQVPLIENWEDTSLASIVGECLSFDPNDRPSLSDLPKKLLHFATT</sequence>
<evidence type="ECO:0000259" key="2">
    <source>
        <dbReference type="PROSITE" id="PS50011"/>
    </source>
</evidence>
<accession>A0ABQ9XWQ1</accession>
<dbReference type="SUPFAM" id="SSF56112">
    <property type="entry name" value="Protein kinase-like (PK-like)"/>
    <property type="match status" value="1"/>
</dbReference>
<dbReference type="InterPro" id="IPR051681">
    <property type="entry name" value="Ser/Thr_Kinases-Pseudokinases"/>
</dbReference>
<keyword evidence="1" id="KW-1133">Transmembrane helix</keyword>
<dbReference type="InterPro" id="IPR000719">
    <property type="entry name" value="Prot_kinase_dom"/>
</dbReference>
<keyword evidence="1" id="KW-0812">Transmembrane</keyword>
<name>A0ABQ9XWQ1_9EUKA</name>
<comment type="caution">
    <text evidence="3">The sequence shown here is derived from an EMBL/GenBank/DDBJ whole genome shotgun (WGS) entry which is preliminary data.</text>
</comment>
<organism evidence="3 4">
    <name type="scientific">Blattamonas nauphoetae</name>
    <dbReference type="NCBI Taxonomy" id="2049346"/>
    <lineage>
        <taxon>Eukaryota</taxon>
        <taxon>Metamonada</taxon>
        <taxon>Preaxostyla</taxon>
        <taxon>Oxymonadida</taxon>
        <taxon>Blattamonas</taxon>
    </lineage>
</organism>
<evidence type="ECO:0000256" key="1">
    <source>
        <dbReference type="SAM" id="Phobius"/>
    </source>
</evidence>
<reference evidence="3 4" key="1">
    <citation type="journal article" date="2022" name="bioRxiv">
        <title>Genomics of Preaxostyla Flagellates Illuminates Evolutionary Transitions and the Path Towards Mitochondrial Loss.</title>
        <authorList>
            <person name="Novak L.V.F."/>
            <person name="Treitli S.C."/>
            <person name="Pyrih J."/>
            <person name="Halakuc P."/>
            <person name="Pipaliya S.V."/>
            <person name="Vacek V."/>
            <person name="Brzon O."/>
            <person name="Soukal P."/>
            <person name="Eme L."/>
            <person name="Dacks J.B."/>
            <person name="Karnkowska A."/>
            <person name="Elias M."/>
            <person name="Hampl V."/>
        </authorList>
    </citation>
    <scope>NUCLEOTIDE SEQUENCE [LARGE SCALE GENOMIC DNA]</scope>
    <source>
        <strain evidence="3">NAU3</strain>
        <tissue evidence="3">Gut</tissue>
    </source>
</reference>
<dbReference type="PANTHER" id="PTHR44329">
    <property type="entry name" value="SERINE/THREONINE-PROTEIN KINASE TNNI3K-RELATED"/>
    <property type="match status" value="1"/>
</dbReference>
<dbReference type="InterPro" id="IPR011009">
    <property type="entry name" value="Kinase-like_dom_sf"/>
</dbReference>
<evidence type="ECO:0000313" key="3">
    <source>
        <dbReference type="EMBL" id="KAK2955913.1"/>
    </source>
</evidence>
<proteinExistence type="predicted"/>
<dbReference type="Proteomes" id="UP001281761">
    <property type="component" value="Unassembled WGS sequence"/>
</dbReference>
<dbReference type="EMBL" id="JARBJD010000061">
    <property type="protein sequence ID" value="KAK2955913.1"/>
    <property type="molecule type" value="Genomic_DNA"/>
</dbReference>
<dbReference type="PROSITE" id="PS50011">
    <property type="entry name" value="PROTEIN_KINASE_DOM"/>
    <property type="match status" value="1"/>
</dbReference>
<dbReference type="Pfam" id="PF07714">
    <property type="entry name" value="PK_Tyr_Ser-Thr"/>
    <property type="match status" value="1"/>
</dbReference>
<keyword evidence="1" id="KW-0472">Membrane</keyword>